<dbReference type="GeneID" id="76148558"/>
<dbReference type="AlphaFoldDB" id="A0AAD5BIQ4"/>
<dbReference type="PROSITE" id="PS50012">
    <property type="entry name" value="RCC1_3"/>
    <property type="match status" value="1"/>
</dbReference>
<comment type="caution">
    <text evidence="3">The sequence shown here is derived from an EMBL/GenBank/DDBJ whole genome shotgun (WGS) entry which is preliminary data.</text>
</comment>
<dbReference type="RefSeq" id="XP_051610960.1">
    <property type="nucleotide sequence ID" value="XM_051754554.1"/>
</dbReference>
<dbReference type="GO" id="GO:0005743">
    <property type="term" value="C:mitochondrial inner membrane"/>
    <property type="evidence" value="ECO:0007669"/>
    <property type="project" value="TreeGrafter"/>
</dbReference>
<evidence type="ECO:0000256" key="2">
    <source>
        <dbReference type="SAM" id="Phobius"/>
    </source>
</evidence>
<dbReference type="InterPro" id="IPR000408">
    <property type="entry name" value="Reg_chr_condens"/>
</dbReference>
<organism evidence="3 4">
    <name type="scientific">Candida theae</name>
    <dbReference type="NCBI Taxonomy" id="1198502"/>
    <lineage>
        <taxon>Eukaryota</taxon>
        <taxon>Fungi</taxon>
        <taxon>Dikarya</taxon>
        <taxon>Ascomycota</taxon>
        <taxon>Saccharomycotina</taxon>
        <taxon>Pichiomycetes</taxon>
        <taxon>Debaryomycetaceae</taxon>
        <taxon>Candida/Lodderomyces clade</taxon>
        <taxon>Candida</taxon>
    </lineage>
</organism>
<keyword evidence="4" id="KW-1185">Reference proteome</keyword>
<gene>
    <name evidence="3" type="ORF">KGF57_000499</name>
</gene>
<feature type="transmembrane region" description="Helical" evidence="2">
    <location>
        <begin position="130"/>
        <end position="148"/>
    </location>
</feature>
<keyword evidence="2" id="KW-0812">Transmembrane</keyword>
<dbReference type="PANTHER" id="PTHR47563:SF1">
    <property type="entry name" value="PROTEIN FMP25, MITOCHONDRIAL"/>
    <property type="match status" value="1"/>
</dbReference>
<keyword evidence="2" id="KW-1133">Transmembrane helix</keyword>
<dbReference type="Proteomes" id="UP001204833">
    <property type="component" value="Unassembled WGS sequence"/>
</dbReference>
<dbReference type="InterPro" id="IPR009091">
    <property type="entry name" value="RCC1/BLIP-II"/>
</dbReference>
<sequence>MLLPKPHIHQLRILSARSGRLAYFKRLNSNKNKFSDIEEFNKNKTNYSYGYNFDSLKDLDDKSQPKEYTKRNSNDDTIDINEVIENDPRLTKLKPGSYEYRETLHQLHQEFISKQKNQKKRHEFNERMRGVLYGVLALVGVVSAHQVFMNYESIKNRLLMNYTYKDIKDDVPEVTNKNVRSSRHLLEKLEKELGDGNIAHMKDSKAVPGVYQFGDNAKIPLRIPAFDGMLLKDAFVEKGRIIAVTDKGKVYEWRKGQSNLKEVKFPFSVNKITATADYVYYLTGQEELVYTPRKAAKGFLPMLKRNWLGLLKSQSYNKIDAKNVVQFASGHDHLLFRNKEGQIFVVNSSRSPKNLGQYGPQYSPFEKRDIPVNKPIEMTLLNNEVVKDGNQKRIVSRKFTDIASGDYFNIVSDEYDCVWTWGDNTSGQCANSNTIKMEPVPRKVLDKSDYKRICRNIFGKAVKESDFEVTRVLASNESSYIVLKYMDQNAILSMGNGLNGQLGSGRYLQVCSYPEIVKSVIGLKEFDEEANSVKNINIKDVSVGNAHVFVVLNNGGSSKDVLAFGSNQFGQFGNGKKVKACKPTRLPRLLEPQDGNDKLNLAKSINDMNTQRLQLLDNYKIGKTNIEQVIKAGEDSSIIYYRTKQ</sequence>
<proteinExistence type="predicted"/>
<keyword evidence="2" id="KW-0472">Membrane</keyword>
<protein>
    <submittedName>
        <fullName evidence="3">Uncharacterized protein</fullName>
    </submittedName>
</protein>
<feature type="repeat" description="RCC1" evidence="1">
    <location>
        <begin position="489"/>
        <end position="554"/>
    </location>
</feature>
<evidence type="ECO:0000256" key="1">
    <source>
        <dbReference type="PROSITE-ProRule" id="PRU00235"/>
    </source>
</evidence>
<dbReference type="InterPro" id="IPR053245">
    <property type="entry name" value="MitoProcess-Associated"/>
</dbReference>
<dbReference type="Pfam" id="PF13540">
    <property type="entry name" value="RCC1_2"/>
    <property type="match status" value="1"/>
</dbReference>
<accession>A0AAD5BIQ4</accession>
<dbReference type="GO" id="GO:0034551">
    <property type="term" value="P:mitochondrial respiratory chain complex III assembly"/>
    <property type="evidence" value="ECO:0007669"/>
    <property type="project" value="TreeGrafter"/>
</dbReference>
<dbReference type="SUPFAM" id="SSF50985">
    <property type="entry name" value="RCC1/BLIP-II"/>
    <property type="match status" value="1"/>
</dbReference>
<dbReference type="EMBL" id="JAIHNG010000034">
    <property type="protein sequence ID" value="KAI5967070.1"/>
    <property type="molecule type" value="Genomic_DNA"/>
</dbReference>
<evidence type="ECO:0000313" key="3">
    <source>
        <dbReference type="EMBL" id="KAI5967070.1"/>
    </source>
</evidence>
<name>A0AAD5BIQ4_9ASCO</name>
<dbReference type="PANTHER" id="PTHR47563">
    <property type="entry name" value="PROTEIN FMP25, MITOCHONDRIAL"/>
    <property type="match status" value="1"/>
</dbReference>
<dbReference type="Gene3D" id="2.130.10.30">
    <property type="entry name" value="Regulator of chromosome condensation 1/beta-lactamase-inhibitor protein II"/>
    <property type="match status" value="1"/>
</dbReference>
<reference evidence="3 4" key="1">
    <citation type="journal article" date="2022" name="DNA Res.">
        <title>Genome analysis of five recently described species of the CUG-Ser clade uncovers Candida theae as a new hybrid lineage with pathogenic potential in the Candida parapsilosis species complex.</title>
        <authorList>
            <person name="Mixao V."/>
            <person name="Del Olmo V."/>
            <person name="Hegedusova E."/>
            <person name="Saus E."/>
            <person name="Pryszcz L."/>
            <person name="Cillingova A."/>
            <person name="Nosek J."/>
            <person name="Gabaldon T."/>
        </authorList>
    </citation>
    <scope>NUCLEOTIDE SEQUENCE [LARGE SCALE GENOMIC DNA]</scope>
    <source>
        <strain evidence="3 4">CBS 12239</strain>
    </source>
</reference>
<evidence type="ECO:0000313" key="4">
    <source>
        <dbReference type="Proteomes" id="UP001204833"/>
    </source>
</evidence>